<evidence type="ECO:0000313" key="1">
    <source>
        <dbReference type="EMBL" id="ANB54026.1"/>
    </source>
</evidence>
<accession>A0AAC9FMP3</accession>
<name>A0AAC9FMP3_AERVE</name>
<evidence type="ECO:0000313" key="2">
    <source>
        <dbReference type="Proteomes" id="UP000076809"/>
    </source>
</evidence>
<sequence length="143" mass="15716">MMTSYSGRTTGTLAMCLYRLIGNSKTMQVGLLGKRAIDRRIVKLDHIPALVADQQLHRVSVIEVAAEDKRVERFHLVSKALFEQKIECPIDGWRLGIGFGLLQLGQQIIGADGVAVCRQQAKYLTSGRGEADPSLYTESLGSL</sequence>
<dbReference type="KEGG" id="avo:AMS64_04320"/>
<dbReference type="AlphaFoldDB" id="A0AAC9FMP3"/>
<organism evidence="1 2">
    <name type="scientific">Aeromonas veronii</name>
    <dbReference type="NCBI Taxonomy" id="654"/>
    <lineage>
        <taxon>Bacteria</taxon>
        <taxon>Pseudomonadati</taxon>
        <taxon>Pseudomonadota</taxon>
        <taxon>Gammaproteobacteria</taxon>
        <taxon>Aeromonadales</taxon>
        <taxon>Aeromonadaceae</taxon>
        <taxon>Aeromonas</taxon>
    </lineage>
</organism>
<gene>
    <name evidence="1" type="ORF">WM43_15870</name>
</gene>
<proteinExistence type="predicted"/>
<dbReference type="Proteomes" id="UP000076809">
    <property type="component" value="Chromosome"/>
</dbReference>
<reference evidence="1 2" key="1">
    <citation type="journal article" date="2016" name="J. Clin. Microbiol.">
        <title>Detection and Whole-Genome Sequencing of Carbapenemase-Producing Aeromonas hydrophila Isolates from Routine Perirectal Surveillance Culture.</title>
        <authorList>
            <person name="Hughes H.Y."/>
            <person name="Conlan S.P."/>
            <person name="Lau A.F."/>
            <person name="Dekker J.P."/>
            <person name="Michelin A.V."/>
            <person name="Youn J.H."/>
            <person name="Henderson D.K."/>
            <person name="Frank K.M."/>
            <person name="Segre J.A."/>
            <person name="Palmore T.N."/>
        </authorList>
    </citation>
    <scope>NUCLEOTIDE SEQUENCE [LARGE SCALE GENOMIC DNA]</scope>
    <source>
        <strain evidence="1 2">AVNIH1</strain>
    </source>
</reference>
<dbReference type="EMBL" id="CP014774">
    <property type="protein sequence ID" value="ANB54026.1"/>
    <property type="molecule type" value="Genomic_DNA"/>
</dbReference>
<protein>
    <submittedName>
        <fullName evidence="1">Uncharacterized protein</fullName>
    </submittedName>
</protein>